<dbReference type="InterPro" id="IPR022783">
    <property type="entry name" value="GCFC_dom"/>
</dbReference>
<organism evidence="11 12">
    <name type="scientific">Neolecta irregularis (strain DAH-3)</name>
    <dbReference type="NCBI Taxonomy" id="1198029"/>
    <lineage>
        <taxon>Eukaryota</taxon>
        <taxon>Fungi</taxon>
        <taxon>Dikarya</taxon>
        <taxon>Ascomycota</taxon>
        <taxon>Taphrinomycotina</taxon>
        <taxon>Neolectales</taxon>
        <taxon>Neolectaceae</taxon>
        <taxon>Neolecta</taxon>
    </lineage>
</organism>
<dbReference type="Pfam" id="PF07842">
    <property type="entry name" value="GCFC"/>
    <property type="match status" value="1"/>
</dbReference>
<dbReference type="SMART" id="SM00443">
    <property type="entry name" value="G_patch"/>
    <property type="match status" value="1"/>
</dbReference>
<feature type="compositionally biased region" description="Basic and acidic residues" evidence="9">
    <location>
        <begin position="253"/>
        <end position="279"/>
    </location>
</feature>
<keyword evidence="4 7" id="KW-0747">Spliceosome</keyword>
<dbReference type="PIRSF" id="PIRSF017706">
    <property type="entry name" value="TFIP11"/>
    <property type="match status" value="1"/>
</dbReference>
<comment type="similarity">
    <text evidence="2 7">Belongs to the TFP11/STIP family.</text>
</comment>
<evidence type="ECO:0000256" key="4">
    <source>
        <dbReference type="ARBA" id="ARBA00022728"/>
    </source>
</evidence>
<keyword evidence="12" id="KW-1185">Reference proteome</keyword>
<feature type="region of interest" description="Disordered" evidence="9">
    <location>
        <begin position="246"/>
        <end position="291"/>
    </location>
</feature>
<dbReference type="Proteomes" id="UP000186594">
    <property type="component" value="Unassembled WGS sequence"/>
</dbReference>
<proteinExistence type="inferred from homology"/>
<feature type="compositionally biased region" description="Polar residues" evidence="9">
    <location>
        <begin position="765"/>
        <end position="774"/>
    </location>
</feature>
<keyword evidence="5 7" id="KW-0508">mRNA splicing</keyword>
<dbReference type="Pfam" id="PF12457">
    <property type="entry name" value="TIP_N"/>
    <property type="match status" value="1"/>
</dbReference>
<feature type="region of interest" description="Disordered" evidence="9">
    <location>
        <begin position="88"/>
        <end position="111"/>
    </location>
</feature>
<evidence type="ECO:0000256" key="2">
    <source>
        <dbReference type="ARBA" id="ARBA00010900"/>
    </source>
</evidence>
<dbReference type="InterPro" id="IPR022159">
    <property type="entry name" value="STIP/TFIP11_N"/>
</dbReference>
<reference evidence="11 12" key="1">
    <citation type="submission" date="2016-04" db="EMBL/GenBank/DDBJ databases">
        <title>Evolutionary innovation and constraint leading to complex multicellularity in the Ascomycota.</title>
        <authorList>
            <person name="Cisse O."/>
            <person name="Nguyen A."/>
            <person name="Hewitt D.A."/>
            <person name="Jedd G."/>
            <person name="Stajich J.E."/>
        </authorList>
    </citation>
    <scope>NUCLEOTIDE SEQUENCE [LARGE SCALE GENOMIC DNA]</scope>
    <source>
        <strain evidence="11 12">DAH-3</strain>
    </source>
</reference>
<evidence type="ECO:0000256" key="5">
    <source>
        <dbReference type="ARBA" id="ARBA00023187"/>
    </source>
</evidence>
<dbReference type="Pfam" id="PF01585">
    <property type="entry name" value="G-patch"/>
    <property type="match status" value="1"/>
</dbReference>
<evidence type="ECO:0000313" key="11">
    <source>
        <dbReference type="EMBL" id="OLL24416.1"/>
    </source>
</evidence>
<evidence type="ECO:0000313" key="12">
    <source>
        <dbReference type="Proteomes" id="UP000186594"/>
    </source>
</evidence>
<keyword evidence="8" id="KW-0175">Coiled coil</keyword>
<dbReference type="OrthoDB" id="4822at2759"/>
<protein>
    <submittedName>
        <fullName evidence="11">G-patch domain-containing protein</fullName>
    </submittedName>
</protein>
<feature type="region of interest" description="Disordered" evidence="9">
    <location>
        <begin position="763"/>
        <end position="786"/>
    </location>
</feature>
<gene>
    <name evidence="11" type="ORF">NEOLI_001722</name>
</gene>
<dbReference type="InterPro" id="IPR024933">
    <property type="entry name" value="TFP11"/>
</dbReference>
<dbReference type="GO" id="GO:0071008">
    <property type="term" value="C:U2-type post-mRNA release spliceosomal complex"/>
    <property type="evidence" value="ECO:0007669"/>
    <property type="project" value="TreeGrafter"/>
</dbReference>
<dbReference type="InterPro" id="IPR045211">
    <property type="entry name" value="TFP11/STIP/Ntr1"/>
</dbReference>
<keyword evidence="3 7" id="KW-0507">mRNA processing</keyword>
<dbReference type="OMA" id="CEQDIIQ"/>
<evidence type="ECO:0000256" key="7">
    <source>
        <dbReference type="PIRNR" id="PIRNR017706"/>
    </source>
</evidence>
<evidence type="ECO:0000256" key="3">
    <source>
        <dbReference type="ARBA" id="ARBA00022664"/>
    </source>
</evidence>
<dbReference type="InterPro" id="IPR000467">
    <property type="entry name" value="G_patch_dom"/>
</dbReference>
<sequence length="867" mass="97736">MGRRTDPLQCAPVDSSSSDNSSDEPDECNAEPEGDSFRDTARRKKRKVGHDSEQHIYGVFGEDSDGERSGLGRHNIRYRYAIRPTDPFAEQARNVNFVQQGENEHSDEDERPSFAHSYLLGKPKSENSASPAGLGAAPTNSIPSASLTAAHGGLRFNHSISNEESVDSELFSMQATPGGKTAFTAAQPSTTSQKRRAPAKAPPKAEFNTVGFGARMMAKMGYVSGTGLGQQGQGIVNPIETKLRPGRLGLGGIKEKTEQAKEEARRRGKIDSSDDEEKKKAKKKALSSGTRTKKVKYRTVREIIQDSKGLHVPLTLERLIDMTGKETKLITAASGVLTTSQIEHNESLKIANMARRDVEAFASEWKQLQDRKSYVKMEESRIAAELEQDETEINKLNELLELIEELNIVNGEAEDALVEISPLLEQLQFKFQNESENWKLDEVTVAAILPYVKQILKNWEPTEESCQLTHHFHRWKLLLQILNKADHEDSLAKASVPKKPVQSTTYYESLIYSLWLPKVRTAINNDWDPHDPSSLLSLLDAWIPLLPAFIHDSILDNLILPKLHRTVNDWNPRTHRTRKGGAPPPHSWVFPWLPYLGDRMEEVVDDVKRKFGHILGSWNMENGVVEGLDEWKAIFGESALDELLRKHLLSKLAAVLRSDFEINPADQVLEPLSLVLLWKKFFLAKTFGRLFEVEFFPKWLNILYLWLTAQPNYEEVMQWYQFWKGMFTRDLGDGIEAVDRGFRRGLDMINEALILGDEAGEKLQPPSSLVSSESAHTKPKPPRPKVDEEITFKDVVEEFCAEHNLLLVPMRQPHKATGFPLFRITASASGTGGVLCYLHEDVIWAQLERDRFSPAALEEVLKRAEKS</sequence>
<dbReference type="STRING" id="1198029.A0A1U7LP25"/>
<evidence type="ECO:0000256" key="9">
    <source>
        <dbReference type="SAM" id="MobiDB-lite"/>
    </source>
</evidence>
<accession>A0A1U7LP25</accession>
<feature type="region of interest" description="Disordered" evidence="9">
    <location>
        <begin position="1"/>
        <end position="71"/>
    </location>
</feature>
<dbReference type="PANTHER" id="PTHR23329:SF1">
    <property type="entry name" value="TUFTELIN-INTERACTING PROTEIN 11"/>
    <property type="match status" value="1"/>
</dbReference>
<dbReference type="GO" id="GO:0003676">
    <property type="term" value="F:nucleic acid binding"/>
    <property type="evidence" value="ECO:0007669"/>
    <property type="project" value="InterPro"/>
</dbReference>
<dbReference type="EMBL" id="LXFE01000826">
    <property type="protein sequence ID" value="OLL24416.1"/>
    <property type="molecule type" value="Genomic_DNA"/>
</dbReference>
<feature type="compositionally biased region" description="Basic residues" evidence="9">
    <location>
        <begin position="280"/>
        <end position="291"/>
    </location>
</feature>
<dbReference type="GO" id="GO:0000390">
    <property type="term" value="P:spliceosomal complex disassembly"/>
    <property type="evidence" value="ECO:0007669"/>
    <property type="project" value="InterPro"/>
</dbReference>
<evidence type="ECO:0000256" key="8">
    <source>
        <dbReference type="SAM" id="Coils"/>
    </source>
</evidence>
<name>A0A1U7LP25_NEOID</name>
<evidence type="ECO:0000256" key="6">
    <source>
        <dbReference type="ARBA" id="ARBA00023242"/>
    </source>
</evidence>
<evidence type="ECO:0000259" key="10">
    <source>
        <dbReference type="PROSITE" id="PS50174"/>
    </source>
</evidence>
<dbReference type="PROSITE" id="PS50174">
    <property type="entry name" value="G_PATCH"/>
    <property type="match status" value="1"/>
</dbReference>
<comment type="subcellular location">
    <subcellularLocation>
        <location evidence="1 7">Nucleus</location>
    </subcellularLocation>
</comment>
<dbReference type="AlphaFoldDB" id="A0A1U7LP25"/>
<feature type="coiled-coil region" evidence="8">
    <location>
        <begin position="379"/>
        <end position="416"/>
    </location>
</feature>
<dbReference type="PANTHER" id="PTHR23329">
    <property type="entry name" value="TUFTELIN-INTERACTING PROTEIN 11-RELATED"/>
    <property type="match status" value="1"/>
</dbReference>
<evidence type="ECO:0000256" key="1">
    <source>
        <dbReference type="ARBA" id="ARBA00004123"/>
    </source>
</evidence>
<feature type="compositionally biased region" description="Acidic residues" evidence="9">
    <location>
        <begin position="21"/>
        <end position="34"/>
    </location>
</feature>
<keyword evidence="6 7" id="KW-0539">Nucleus</keyword>
<feature type="domain" description="G-patch" evidence="10">
    <location>
        <begin position="209"/>
        <end position="255"/>
    </location>
</feature>
<feature type="region of interest" description="Disordered" evidence="9">
    <location>
        <begin position="179"/>
        <end position="206"/>
    </location>
</feature>
<comment type="caution">
    <text evidence="11">The sequence shown here is derived from an EMBL/GenBank/DDBJ whole genome shotgun (WGS) entry which is preliminary data.</text>
</comment>